<name>A0A1W1CPF9_9ZZZZ</name>
<accession>A0A1W1CPF9</accession>
<reference evidence="2" key="1">
    <citation type="submission" date="2016-10" db="EMBL/GenBank/DDBJ databases">
        <authorList>
            <person name="de Groot N.N."/>
        </authorList>
    </citation>
    <scope>NUCLEOTIDE SEQUENCE</scope>
</reference>
<dbReference type="EMBL" id="FPHF01000097">
    <property type="protein sequence ID" value="SFV67592.1"/>
    <property type="molecule type" value="Genomic_DNA"/>
</dbReference>
<sequence>MTTQEEQERKMRAAHRNAEIYSLESILKEELAKDANSLEHFNLHVEHEKLKKDCKVDKLTYLYVGIVVGILLTLVVAVFFT</sequence>
<feature type="transmembrane region" description="Helical" evidence="1">
    <location>
        <begin position="59"/>
        <end position="80"/>
    </location>
</feature>
<organism evidence="2">
    <name type="scientific">hydrothermal vent metagenome</name>
    <dbReference type="NCBI Taxonomy" id="652676"/>
    <lineage>
        <taxon>unclassified sequences</taxon>
        <taxon>metagenomes</taxon>
        <taxon>ecological metagenomes</taxon>
    </lineage>
</organism>
<evidence type="ECO:0000313" key="2">
    <source>
        <dbReference type="EMBL" id="SFV67592.1"/>
    </source>
</evidence>
<dbReference type="AlphaFoldDB" id="A0A1W1CPF9"/>
<protein>
    <submittedName>
        <fullName evidence="2">Uncharacterized protein</fullName>
    </submittedName>
</protein>
<keyword evidence="1" id="KW-1133">Transmembrane helix</keyword>
<keyword evidence="1" id="KW-0812">Transmembrane</keyword>
<evidence type="ECO:0000256" key="1">
    <source>
        <dbReference type="SAM" id="Phobius"/>
    </source>
</evidence>
<keyword evidence="1" id="KW-0472">Membrane</keyword>
<proteinExistence type="predicted"/>
<gene>
    <name evidence="2" type="ORF">MNB_SM-4-722</name>
</gene>